<evidence type="ECO:0000313" key="1">
    <source>
        <dbReference type="EMBL" id="QOY87466.1"/>
    </source>
</evidence>
<dbReference type="EMBL" id="CP063849">
    <property type="protein sequence ID" value="QOY87466.1"/>
    <property type="molecule type" value="Genomic_DNA"/>
</dbReference>
<keyword evidence="2" id="KW-1185">Reference proteome</keyword>
<protein>
    <submittedName>
        <fullName evidence="1">Uncharacterized protein</fullName>
    </submittedName>
</protein>
<dbReference type="RefSeq" id="WP_194449135.1">
    <property type="nucleotide sequence ID" value="NZ_CP063849.1"/>
</dbReference>
<dbReference type="Proteomes" id="UP000593892">
    <property type="component" value="Chromosome"/>
</dbReference>
<name>A0A7S7NPM4_PALFE</name>
<gene>
    <name evidence="1" type="ORF">IRI77_32710</name>
</gene>
<organism evidence="1 2">
    <name type="scientific">Paludibaculum fermentans</name>
    <dbReference type="NCBI Taxonomy" id="1473598"/>
    <lineage>
        <taxon>Bacteria</taxon>
        <taxon>Pseudomonadati</taxon>
        <taxon>Acidobacteriota</taxon>
        <taxon>Terriglobia</taxon>
        <taxon>Bryobacterales</taxon>
        <taxon>Bryobacteraceae</taxon>
        <taxon>Paludibaculum</taxon>
    </lineage>
</organism>
<proteinExistence type="predicted"/>
<evidence type="ECO:0000313" key="2">
    <source>
        <dbReference type="Proteomes" id="UP000593892"/>
    </source>
</evidence>
<dbReference type="KEGG" id="pfer:IRI77_32710"/>
<sequence length="61" mass="6883">MDALTEKLEAKLREWKPETAAQVRARISEVIELADHGVLDLLRSRSVEQEVLDLLDAPASR</sequence>
<reference evidence="1 2" key="1">
    <citation type="submission" date="2020-10" db="EMBL/GenBank/DDBJ databases">
        <title>Complete genome sequence of Paludibaculum fermentans P105T, a facultatively anaerobic acidobacterium capable of dissimilatory Fe(III) reduction.</title>
        <authorList>
            <person name="Dedysh S.N."/>
            <person name="Beletsky A.V."/>
            <person name="Kulichevskaya I.S."/>
            <person name="Mardanov A.V."/>
            <person name="Ravin N.V."/>
        </authorList>
    </citation>
    <scope>NUCLEOTIDE SEQUENCE [LARGE SCALE GENOMIC DNA]</scope>
    <source>
        <strain evidence="1 2">P105</strain>
    </source>
</reference>
<dbReference type="AlphaFoldDB" id="A0A7S7NPM4"/>
<accession>A0A7S7NPM4</accession>